<feature type="region of interest" description="Disordered" evidence="1">
    <location>
        <begin position="134"/>
        <end position="162"/>
    </location>
</feature>
<evidence type="ECO:0000313" key="3">
    <source>
        <dbReference type="Proteomes" id="UP000075243"/>
    </source>
</evidence>
<evidence type="ECO:0000256" key="1">
    <source>
        <dbReference type="SAM" id="MobiDB-lite"/>
    </source>
</evidence>
<keyword evidence="3" id="KW-1185">Reference proteome</keyword>
<organism evidence="2 3">
    <name type="scientific">Cajanus cajan</name>
    <name type="common">Pigeon pea</name>
    <name type="synonym">Cajanus indicus</name>
    <dbReference type="NCBI Taxonomy" id="3821"/>
    <lineage>
        <taxon>Eukaryota</taxon>
        <taxon>Viridiplantae</taxon>
        <taxon>Streptophyta</taxon>
        <taxon>Embryophyta</taxon>
        <taxon>Tracheophyta</taxon>
        <taxon>Spermatophyta</taxon>
        <taxon>Magnoliopsida</taxon>
        <taxon>eudicotyledons</taxon>
        <taxon>Gunneridae</taxon>
        <taxon>Pentapetalae</taxon>
        <taxon>rosids</taxon>
        <taxon>fabids</taxon>
        <taxon>Fabales</taxon>
        <taxon>Fabaceae</taxon>
        <taxon>Papilionoideae</taxon>
        <taxon>50 kb inversion clade</taxon>
        <taxon>NPAAA clade</taxon>
        <taxon>indigoferoid/millettioid clade</taxon>
        <taxon>Phaseoleae</taxon>
        <taxon>Cajanus</taxon>
    </lineage>
</organism>
<dbReference type="Gramene" id="C.cajan_08296.t">
    <property type="protein sequence ID" value="C.cajan_08296.t.cds1"/>
    <property type="gene ID" value="C.cajan_08296"/>
</dbReference>
<feature type="compositionally biased region" description="Gly residues" evidence="1">
    <location>
        <begin position="135"/>
        <end position="146"/>
    </location>
</feature>
<reference evidence="2 3" key="1">
    <citation type="journal article" date="2012" name="Nat. Biotechnol.">
        <title>Draft genome sequence of pigeonpea (Cajanus cajan), an orphan legume crop of resource-poor farmers.</title>
        <authorList>
            <person name="Varshney R.K."/>
            <person name="Chen W."/>
            <person name="Li Y."/>
            <person name="Bharti A.K."/>
            <person name="Saxena R.K."/>
            <person name="Schlueter J.A."/>
            <person name="Donoghue M.T."/>
            <person name="Azam S."/>
            <person name="Fan G."/>
            <person name="Whaley A.M."/>
            <person name="Farmer A.D."/>
            <person name="Sheridan J."/>
            <person name="Iwata A."/>
            <person name="Tuteja R."/>
            <person name="Penmetsa R.V."/>
            <person name="Wu W."/>
            <person name="Upadhyaya H.D."/>
            <person name="Yang S.P."/>
            <person name="Shah T."/>
            <person name="Saxena K.B."/>
            <person name="Michael T."/>
            <person name="McCombie W.R."/>
            <person name="Yang B."/>
            <person name="Zhang G."/>
            <person name="Yang H."/>
            <person name="Wang J."/>
            <person name="Spillane C."/>
            <person name="Cook D.R."/>
            <person name="May G.D."/>
            <person name="Xu X."/>
            <person name="Jackson S.A."/>
        </authorList>
    </citation>
    <scope>NUCLEOTIDE SEQUENCE [LARGE SCALE GENOMIC DNA]</scope>
    <source>
        <strain evidence="3">cv. Asha</strain>
    </source>
</reference>
<gene>
    <name evidence="2" type="ORF">KK1_008543</name>
</gene>
<dbReference type="Proteomes" id="UP000075243">
    <property type="component" value="Chromosome 3"/>
</dbReference>
<proteinExistence type="predicted"/>
<dbReference type="AlphaFoldDB" id="A0A151TQN2"/>
<name>A0A151TQN2_CAJCA</name>
<protein>
    <submittedName>
        <fullName evidence="2">Uncharacterized protein</fullName>
    </submittedName>
</protein>
<sequence length="162" mass="18103">MVQRGSSAIFVLSLSARFSHSSAILTMPFAISFCSALVCMESSTTMEGRHLGFSCTERLTRPLRRPNRVPETLAPLLTLLRLFWWWWCWWPSVAGMAGNLQEGVMMGRERKTERNMRTILGFWRFLREGWTREMGSGGGGGGGGDADLGSPIGSCRKRRSVP</sequence>
<dbReference type="OMA" id="MANSITM"/>
<accession>A0A151TQN2</accession>
<dbReference type="EMBL" id="CM003605">
    <property type="protein sequence ID" value="KYP69353.1"/>
    <property type="molecule type" value="Genomic_DNA"/>
</dbReference>
<evidence type="ECO:0000313" key="2">
    <source>
        <dbReference type="EMBL" id="KYP69353.1"/>
    </source>
</evidence>